<evidence type="ECO:0000313" key="3">
    <source>
        <dbReference type="Proteomes" id="UP000503222"/>
    </source>
</evidence>
<feature type="chain" id="PRO_5026296838" evidence="1">
    <location>
        <begin position="20"/>
        <end position="188"/>
    </location>
</feature>
<protein>
    <submittedName>
        <fullName evidence="2">DUF1579 domain-containing protein</fullName>
    </submittedName>
</protein>
<feature type="signal peptide" evidence="1">
    <location>
        <begin position="1"/>
        <end position="19"/>
    </location>
</feature>
<dbReference type="AlphaFoldDB" id="A0A6G7YNY6"/>
<reference evidence="2 3" key="1">
    <citation type="submission" date="2020-03" db="EMBL/GenBank/DDBJ databases">
        <title>Sphingomonas sp. nov., isolated from fish.</title>
        <authorList>
            <person name="Hyun D.-W."/>
            <person name="Bae J.-W."/>
        </authorList>
    </citation>
    <scope>NUCLEOTIDE SEQUENCE [LARGE SCALE GENOMIC DNA]</scope>
    <source>
        <strain evidence="2 3">HDW15B</strain>
    </source>
</reference>
<name>A0A6G7YNY6_9SPHN</name>
<sequence>MIKTAIAALLFTAAMPAGAQTREGSASMAEEKAAMEKFSWMDGIWKGQAVHRGPAGDRTVVHTERSGSILEGTVRLIEGRAYQPDGSTAFNALAMISYDPATHSYRMASHAEGRFGVFKIEPTTSGYVWTLPAGPSAIRYTAVYQDGLWKEIGEYVVDGQAPRQFFSMEMRRVGPTDWPSGGSVPRQR</sequence>
<dbReference type="Proteomes" id="UP000503222">
    <property type="component" value="Chromosome"/>
</dbReference>
<dbReference type="RefSeq" id="WP_166410848.1">
    <property type="nucleotide sequence ID" value="NZ_CP049869.1"/>
</dbReference>
<evidence type="ECO:0000256" key="1">
    <source>
        <dbReference type="SAM" id="SignalP"/>
    </source>
</evidence>
<accession>A0A6G7YNY6</accession>
<keyword evidence="1" id="KW-0732">Signal</keyword>
<evidence type="ECO:0000313" key="2">
    <source>
        <dbReference type="EMBL" id="QIK78455.1"/>
    </source>
</evidence>
<dbReference type="KEGG" id="spii:G7077_05615"/>
<organism evidence="2 3">
    <name type="scientific">Sphingomonas piscis</name>
    <dbReference type="NCBI Taxonomy" id="2714943"/>
    <lineage>
        <taxon>Bacteria</taxon>
        <taxon>Pseudomonadati</taxon>
        <taxon>Pseudomonadota</taxon>
        <taxon>Alphaproteobacteria</taxon>
        <taxon>Sphingomonadales</taxon>
        <taxon>Sphingomonadaceae</taxon>
        <taxon>Sphingomonas</taxon>
    </lineage>
</organism>
<gene>
    <name evidence="2" type="ORF">G7077_05615</name>
</gene>
<keyword evidence="3" id="KW-1185">Reference proteome</keyword>
<dbReference type="EMBL" id="CP049869">
    <property type="protein sequence ID" value="QIK78455.1"/>
    <property type="molecule type" value="Genomic_DNA"/>
</dbReference>
<proteinExistence type="predicted"/>